<keyword evidence="2" id="KW-1185">Reference proteome</keyword>
<protein>
    <recommendedName>
        <fullName evidence="3">Pentatricopeptide repeat-containing protein</fullName>
    </recommendedName>
</protein>
<proteinExistence type="predicted"/>
<dbReference type="PANTHER" id="PTHR47939:SF1">
    <property type="entry name" value="OS04G0684500 PROTEIN"/>
    <property type="match status" value="1"/>
</dbReference>
<dbReference type="InterPro" id="IPR050667">
    <property type="entry name" value="PPR-containing_protein"/>
</dbReference>
<dbReference type="Gene3D" id="1.25.40.10">
    <property type="entry name" value="Tetratricopeptide repeat domain"/>
    <property type="match status" value="1"/>
</dbReference>
<name>A0AAV9X427_9PEZI</name>
<gene>
    <name evidence="1" type="ORF">TWF694_001592</name>
</gene>
<evidence type="ECO:0000313" key="1">
    <source>
        <dbReference type="EMBL" id="KAK6535106.1"/>
    </source>
</evidence>
<dbReference type="InterPro" id="IPR011990">
    <property type="entry name" value="TPR-like_helical_dom_sf"/>
</dbReference>
<reference evidence="1 2" key="1">
    <citation type="submission" date="2019-10" db="EMBL/GenBank/DDBJ databases">
        <authorList>
            <person name="Palmer J.M."/>
        </authorList>
    </citation>
    <scope>NUCLEOTIDE SEQUENCE [LARGE SCALE GENOMIC DNA]</scope>
    <source>
        <strain evidence="1 2">TWF694</strain>
    </source>
</reference>
<evidence type="ECO:0000313" key="2">
    <source>
        <dbReference type="Proteomes" id="UP001365542"/>
    </source>
</evidence>
<organism evidence="1 2">
    <name type="scientific">Orbilia ellipsospora</name>
    <dbReference type="NCBI Taxonomy" id="2528407"/>
    <lineage>
        <taxon>Eukaryota</taxon>
        <taxon>Fungi</taxon>
        <taxon>Dikarya</taxon>
        <taxon>Ascomycota</taxon>
        <taxon>Pezizomycotina</taxon>
        <taxon>Orbiliomycetes</taxon>
        <taxon>Orbiliales</taxon>
        <taxon>Orbiliaceae</taxon>
        <taxon>Orbilia</taxon>
    </lineage>
</organism>
<comment type="caution">
    <text evidence="1">The sequence shown here is derived from an EMBL/GenBank/DDBJ whole genome shotgun (WGS) entry which is preliminary data.</text>
</comment>
<dbReference type="Proteomes" id="UP001365542">
    <property type="component" value="Unassembled WGS sequence"/>
</dbReference>
<dbReference type="AlphaFoldDB" id="A0AAV9X427"/>
<dbReference type="EMBL" id="JAVHJO010000010">
    <property type="protein sequence ID" value="KAK6535106.1"/>
    <property type="molecule type" value="Genomic_DNA"/>
</dbReference>
<dbReference type="PANTHER" id="PTHR47939">
    <property type="entry name" value="MEMBRANE-ASSOCIATED SALT-INDUCIBLE PROTEIN-LIKE"/>
    <property type="match status" value="1"/>
</dbReference>
<sequence>MHSLRIYQRGAKPRCIPFAYYSLSTSPYCFMVAIPLTSFPVTRLRHLASISASQSVKTCGGTLSLFDGNSQVEIIGQDPANRVHHLTPHLLARNTNSGGVMKEISTKVFIHNNRLLGFWKLFNSNDTTARQLFSAYLELPSPRLQYFSQEQVYTLLSKLSNIKRGDEGGILQYLTVIDDMKIGRIPIPRQYWNMAIGFVAKSYRQLSDHDLQSGLFLWKEMEKSAGVSADVTTFNILFHLAASSDMPHLPLMMLKEMRRRKLPMDRFTYVNLIMYYGKQGNSRGIRNTYREFIGMGEFVDIVFFNAIMTALIDTGEPQAAEDILTHLTRLPRTKQTTTHYFTVRESRLHKDIKELKKTLGQQGFDTNIDFDQQLPIPNLVSFAIFIDYHAGETADFGKILSLLRGLSECGIESETSILQSLYKGFALHGRLKYTPWTLQRLNAVFEAFVDGSYPIGRDAALWCLRAYVVLAGKERGKEIWMLLKYKWVEQGGDTSEILEVEHKLSKMRQR</sequence>
<evidence type="ECO:0008006" key="3">
    <source>
        <dbReference type="Google" id="ProtNLM"/>
    </source>
</evidence>
<accession>A0AAV9X427</accession>